<keyword evidence="4 7" id="KW-0799">Topoisomerase</keyword>
<proteinExistence type="inferred from homology"/>
<keyword evidence="6 7" id="KW-0413">Isomerase</keyword>
<organism evidence="13 14">
    <name type="scientific">Adineta steineri</name>
    <dbReference type="NCBI Taxonomy" id="433720"/>
    <lineage>
        <taxon>Eukaryota</taxon>
        <taxon>Metazoa</taxon>
        <taxon>Spiralia</taxon>
        <taxon>Gnathifera</taxon>
        <taxon>Rotifera</taxon>
        <taxon>Eurotatoria</taxon>
        <taxon>Bdelloidea</taxon>
        <taxon>Adinetida</taxon>
        <taxon>Adinetidae</taxon>
        <taxon>Adineta</taxon>
    </lineage>
</organism>
<dbReference type="InterPro" id="IPR003601">
    <property type="entry name" value="Topo_IA_2"/>
</dbReference>
<comment type="catalytic activity">
    <reaction evidence="1 7">
        <text>ATP-independent breakage of single-stranded DNA, followed by passage and rejoining.</text>
        <dbReference type="EC" id="5.6.2.1"/>
    </reaction>
</comment>
<feature type="domain" description="Toprim" evidence="9">
    <location>
        <begin position="2"/>
        <end position="148"/>
    </location>
</feature>
<name>A0A813YXG4_9BILA</name>
<dbReference type="InterPro" id="IPR023406">
    <property type="entry name" value="Topo_IA_AS"/>
</dbReference>
<feature type="region of interest" description="Disordered" evidence="8">
    <location>
        <begin position="374"/>
        <end position="396"/>
    </location>
</feature>
<dbReference type="InterPro" id="IPR013497">
    <property type="entry name" value="Topo_IA_cen"/>
</dbReference>
<dbReference type="GO" id="GO:0003917">
    <property type="term" value="F:DNA topoisomerase type I (single strand cut, ATP-independent) activity"/>
    <property type="evidence" value="ECO:0007669"/>
    <property type="project" value="UniProtKB-EC"/>
</dbReference>
<dbReference type="Pfam" id="PF01131">
    <property type="entry name" value="Topoisom_bac"/>
    <property type="match status" value="1"/>
</dbReference>
<dbReference type="SMART" id="SM00436">
    <property type="entry name" value="TOP1Bc"/>
    <property type="match status" value="1"/>
</dbReference>
<dbReference type="Pfam" id="PF23546">
    <property type="entry name" value="Zn_ribbon_TOP3B"/>
    <property type="match status" value="1"/>
</dbReference>
<dbReference type="EMBL" id="CAJNOI010000001">
    <property type="protein sequence ID" value="CAF0719120.1"/>
    <property type="molecule type" value="Genomic_DNA"/>
</dbReference>
<evidence type="ECO:0000256" key="6">
    <source>
        <dbReference type="ARBA" id="ARBA00023235"/>
    </source>
</evidence>
<dbReference type="InterPro" id="IPR034144">
    <property type="entry name" value="TOPRIM_TopoIII"/>
</dbReference>
<sequence>MLIFMVAEKPSLALSISQILSNGQLSSKKGFNNVCSIHEWTGRYQSNSSARYRMTSVAGHVFGLDFVPRYNNWDKVDPAELFAGDTLKKEASPGHRMPGFLEKEARGADVVVLWLDCDKEGENICFEVIDCIDKSINPNAKILRAKFSSITDKDIRHAFTNLGYPDKNQSLSVDARQELDLRIGCAFTRFQTRFFQGKYGDLDSSCISYGPCQTPTLGFTVDRYDKIQSFQSEPYWLLSVEIKHTNAKTYKLFWDRGHMFDKEIAYFFLNNIKAANKVRVVSVKTEKKHKGRPNALNTVDLLKVASAGLGMSPHHAMQIAERLYTSGYISYPRTETTQYADNADLKGVLRELSNCSGSDWQGHIKSLLSEGQYTSPKRGKDVGDHPPITPVKSANAASVGGGDYWRLYDYVCRHFIATVSPDCIYEETTVVFEGSNETFSLSGKNVVEPGFTAIMSWKRVTDDDPIPAFTVNETFPIDDVKLDERHTSAPDYLTESELISLMEKHGIGTDASIPVHINNICERNYVKVDNGRRLIPTSLGIVLVHGYQKIDPELSLPHMRSSVETELNEIALGRVNYKLVVAHVLRIFEEKFHYFVQHIQGMDSLFEVSFSSLAASGKPFVRCGKCRRYMKLIESRPSRLHCEICKDTYNLPQNGLIKTFKELKCPLDEFELVQYAANNNGKSFSLCPYCYNNPPFPDMHKNAGCNECTHPTCRYSLGHNGICACYICKQGVFVLDTTATPKYRLACNKCPFVLALPDAIQKITMKENEFCKQCDTALMNIEFNKEKHPDLSNLQAACLLCHEYFLDTIQRTVTYITNMQNRPAYVRGPMRGGGRGGRGRGRGGGGRGRGSSRGGGRGRGEGRGGRGRGRN</sequence>
<evidence type="ECO:0000259" key="9">
    <source>
        <dbReference type="PROSITE" id="PS50880"/>
    </source>
</evidence>
<evidence type="ECO:0000313" key="11">
    <source>
        <dbReference type="EMBL" id="CAF0719120.1"/>
    </source>
</evidence>
<feature type="domain" description="Topo IA-type catalytic" evidence="10">
    <location>
        <begin position="166"/>
        <end position="592"/>
    </location>
</feature>
<evidence type="ECO:0000256" key="2">
    <source>
        <dbReference type="ARBA" id="ARBA00009446"/>
    </source>
</evidence>
<comment type="function">
    <text evidence="7">Introduces a single-strand break via transesterification at a target site in duplex DNA. Releases the supercoiling and torsional tension of DNA introduced during the DNA replication and transcription by transiently cleaving and rejoining one strand of the DNA duplex. The scissile phosphodiester is attacked by the catalytic tyrosine of the enzyme, resulting in the formation of a DNA-(5'-phosphotyrosyl)-enzyme intermediate and the expulsion of a 3'-OH DNA strand.</text>
</comment>
<evidence type="ECO:0000256" key="4">
    <source>
        <dbReference type="ARBA" id="ARBA00023029"/>
    </source>
</evidence>
<keyword evidence="14" id="KW-1185">Reference proteome</keyword>
<dbReference type="AlphaFoldDB" id="A0A813YXG4"/>
<dbReference type="PANTHER" id="PTHR11390">
    <property type="entry name" value="PROKARYOTIC DNA TOPOISOMERASE"/>
    <property type="match status" value="1"/>
</dbReference>
<dbReference type="PANTHER" id="PTHR11390:SF20">
    <property type="entry name" value="DNA TOPOISOMERASE 3-BETA-1"/>
    <property type="match status" value="1"/>
</dbReference>
<dbReference type="Gene3D" id="1.10.290.10">
    <property type="entry name" value="Topoisomerase I, domain 4"/>
    <property type="match status" value="1"/>
</dbReference>
<dbReference type="InterPro" id="IPR023405">
    <property type="entry name" value="Topo_IA_core_domain"/>
</dbReference>
<evidence type="ECO:0000256" key="1">
    <source>
        <dbReference type="ARBA" id="ARBA00000213"/>
    </source>
</evidence>
<dbReference type="SMART" id="SM00437">
    <property type="entry name" value="TOP1Ac"/>
    <property type="match status" value="1"/>
</dbReference>
<reference evidence="13" key="1">
    <citation type="submission" date="2021-02" db="EMBL/GenBank/DDBJ databases">
        <authorList>
            <person name="Nowell W R."/>
        </authorList>
    </citation>
    <scope>NUCLEOTIDE SEQUENCE</scope>
</reference>
<dbReference type="GO" id="GO:0003677">
    <property type="term" value="F:DNA binding"/>
    <property type="evidence" value="ECO:0007669"/>
    <property type="project" value="UniProtKB-KW"/>
</dbReference>
<dbReference type="CDD" id="cd00186">
    <property type="entry name" value="TOP1Ac"/>
    <property type="match status" value="1"/>
</dbReference>
<dbReference type="InterPro" id="IPR003602">
    <property type="entry name" value="Topo_IA_DNA-bd_dom"/>
</dbReference>
<keyword evidence="5 7" id="KW-0238">DNA-binding</keyword>
<evidence type="ECO:0000256" key="7">
    <source>
        <dbReference type="RuleBase" id="RU362092"/>
    </source>
</evidence>
<evidence type="ECO:0000256" key="5">
    <source>
        <dbReference type="ARBA" id="ARBA00023125"/>
    </source>
</evidence>
<dbReference type="FunFam" id="1.10.290.10:FF:000001">
    <property type="entry name" value="DNA topoisomerase"/>
    <property type="match status" value="1"/>
</dbReference>
<evidence type="ECO:0000313" key="14">
    <source>
        <dbReference type="Proteomes" id="UP000663832"/>
    </source>
</evidence>
<dbReference type="GO" id="GO:0006310">
    <property type="term" value="P:DNA recombination"/>
    <property type="evidence" value="ECO:0007669"/>
    <property type="project" value="TreeGrafter"/>
</dbReference>
<evidence type="ECO:0000259" key="10">
    <source>
        <dbReference type="PROSITE" id="PS52039"/>
    </source>
</evidence>
<dbReference type="Proteomes" id="UP000663832">
    <property type="component" value="Unassembled WGS sequence"/>
</dbReference>
<dbReference type="InterPro" id="IPR013826">
    <property type="entry name" value="Topo_IA_cen_sub3"/>
</dbReference>
<dbReference type="GO" id="GO:0005634">
    <property type="term" value="C:nucleus"/>
    <property type="evidence" value="ECO:0007669"/>
    <property type="project" value="TreeGrafter"/>
</dbReference>
<dbReference type="Gene3D" id="3.40.50.140">
    <property type="match status" value="1"/>
</dbReference>
<dbReference type="PROSITE" id="PS50880">
    <property type="entry name" value="TOPRIM"/>
    <property type="match status" value="1"/>
</dbReference>
<dbReference type="EMBL" id="CAJNOM010000037">
    <property type="protein sequence ID" value="CAF0879424.1"/>
    <property type="molecule type" value="Genomic_DNA"/>
</dbReference>
<dbReference type="EMBL" id="CAJNOM010000040">
    <property type="protein sequence ID" value="CAF0890383.1"/>
    <property type="molecule type" value="Genomic_DNA"/>
</dbReference>
<comment type="caution">
    <text evidence="13">The sequence shown here is derived from an EMBL/GenBank/DDBJ whole genome shotgun (WGS) entry which is preliminary data.</text>
</comment>
<evidence type="ECO:0000313" key="13">
    <source>
        <dbReference type="EMBL" id="CAF0890383.1"/>
    </source>
</evidence>
<feature type="region of interest" description="Disordered" evidence="8">
    <location>
        <begin position="824"/>
        <end position="871"/>
    </location>
</feature>
<dbReference type="Pfam" id="PF01751">
    <property type="entry name" value="Toprim"/>
    <property type="match status" value="1"/>
</dbReference>
<dbReference type="PROSITE" id="PS52039">
    <property type="entry name" value="TOPO_IA_2"/>
    <property type="match status" value="1"/>
</dbReference>
<dbReference type="EC" id="5.6.2.1" evidence="3 7"/>
<dbReference type="InterPro" id="IPR013825">
    <property type="entry name" value="Topo_IA_cen_sub2"/>
</dbReference>
<dbReference type="InterPro" id="IPR006171">
    <property type="entry name" value="TOPRIM_dom"/>
</dbReference>
<dbReference type="GO" id="GO:0006265">
    <property type="term" value="P:DNA topological change"/>
    <property type="evidence" value="ECO:0007669"/>
    <property type="project" value="InterPro"/>
</dbReference>
<dbReference type="CDD" id="cd03362">
    <property type="entry name" value="TOPRIM_TopoIA_TopoIII"/>
    <property type="match status" value="1"/>
</dbReference>
<dbReference type="SUPFAM" id="SSF56712">
    <property type="entry name" value="Prokaryotic type I DNA topoisomerase"/>
    <property type="match status" value="1"/>
</dbReference>
<dbReference type="InterPro" id="IPR000380">
    <property type="entry name" value="Topo_IA"/>
</dbReference>
<dbReference type="FunFam" id="3.40.50.140:FF:000002">
    <property type="entry name" value="DNA topoisomerase"/>
    <property type="match status" value="1"/>
</dbReference>
<gene>
    <name evidence="11" type="ORF">BJG266_LOCUS58</name>
    <name evidence="12" type="ORF">QVE165_LOCUS8330</name>
    <name evidence="13" type="ORF">QVE165_LOCUS8912</name>
</gene>
<dbReference type="Proteomes" id="UP000663877">
    <property type="component" value="Unassembled WGS sequence"/>
</dbReference>
<dbReference type="InterPro" id="IPR056452">
    <property type="entry name" value="Zn_ribbon_TOP3B"/>
</dbReference>
<comment type="similarity">
    <text evidence="2 7">Belongs to the type IA topoisomerase family.</text>
</comment>
<dbReference type="Gene3D" id="2.70.20.10">
    <property type="entry name" value="Topoisomerase I, domain 3"/>
    <property type="match status" value="1"/>
</dbReference>
<evidence type="ECO:0000256" key="3">
    <source>
        <dbReference type="ARBA" id="ARBA00012891"/>
    </source>
</evidence>
<dbReference type="SMART" id="SM00493">
    <property type="entry name" value="TOPRIM"/>
    <property type="match status" value="1"/>
</dbReference>
<dbReference type="Gene3D" id="1.10.460.10">
    <property type="entry name" value="Topoisomerase I, domain 2"/>
    <property type="match status" value="1"/>
</dbReference>
<dbReference type="PRINTS" id="PR00417">
    <property type="entry name" value="PRTPISMRASEI"/>
</dbReference>
<evidence type="ECO:0000313" key="12">
    <source>
        <dbReference type="EMBL" id="CAF0879424.1"/>
    </source>
</evidence>
<feature type="compositionally biased region" description="Gly residues" evidence="8">
    <location>
        <begin position="830"/>
        <end position="857"/>
    </location>
</feature>
<evidence type="ECO:0000256" key="8">
    <source>
        <dbReference type="SAM" id="MobiDB-lite"/>
    </source>
</evidence>
<protein>
    <recommendedName>
        <fullName evidence="3 7">DNA topoisomerase</fullName>
        <ecNumber evidence="3 7">5.6.2.1</ecNumber>
    </recommendedName>
</protein>
<dbReference type="InterPro" id="IPR013824">
    <property type="entry name" value="Topo_IA_cen_sub1"/>
</dbReference>
<dbReference type="GO" id="GO:0006281">
    <property type="term" value="P:DNA repair"/>
    <property type="evidence" value="ECO:0007669"/>
    <property type="project" value="TreeGrafter"/>
</dbReference>
<accession>A0A813YXG4</accession>
<dbReference type="PROSITE" id="PS00396">
    <property type="entry name" value="TOPO_IA_1"/>
    <property type="match status" value="1"/>
</dbReference>
<dbReference type="OrthoDB" id="430051at2759"/>